<keyword evidence="1" id="KW-0812">Transmembrane</keyword>
<keyword evidence="3" id="KW-1185">Reference proteome</keyword>
<keyword evidence="1" id="KW-1133">Transmembrane helix</keyword>
<name>A0AAE0ERB1_9CHLO</name>
<evidence type="ECO:0000313" key="3">
    <source>
        <dbReference type="Proteomes" id="UP001190700"/>
    </source>
</evidence>
<feature type="transmembrane region" description="Helical" evidence="1">
    <location>
        <begin position="334"/>
        <end position="357"/>
    </location>
</feature>
<dbReference type="EMBL" id="LGRX02034354">
    <property type="protein sequence ID" value="KAK3238028.1"/>
    <property type="molecule type" value="Genomic_DNA"/>
</dbReference>
<evidence type="ECO:0000256" key="1">
    <source>
        <dbReference type="SAM" id="Phobius"/>
    </source>
</evidence>
<dbReference type="Proteomes" id="UP001190700">
    <property type="component" value="Unassembled WGS sequence"/>
</dbReference>
<sequence length="383" mass="43809">MDPSYSTSKSNEHSEQKQRTCDIHNVELQFPQVWTFTMAVHCSSAIFRTQGHKSPHRKSIISPYRMPRSTASPRRGGVLPAIPRSSTPDFVELISEASQPPFLFPSPAIADEVVFETDFGSVKGKAQYLQELQKWEKLQLELLPDLTTEILRIATVAPGEVSVQWEMTWTPSNLQWLVDLGTLWPGVEIEKYGILDRLYEESRFSWRGLVKLFVFAAQTGRLRIPIATMRGVTSLTFAPAPDVPPDSKPYPWLLISCRENLEMLSEYRAQRVKNRRITKDAMLFLDTRKPVGLELLEWDDRVRDELCVRSVPGMGQFDIQGMDASARDDMYDDAILVLAFGVICILVIGGGIGWVYYLQLQQERYFVDMYDSRDLPLGWIVRR</sequence>
<reference evidence="2 3" key="1">
    <citation type="journal article" date="2015" name="Genome Biol. Evol.">
        <title>Comparative Genomics of a Bacterivorous Green Alga Reveals Evolutionary Causalities and Consequences of Phago-Mixotrophic Mode of Nutrition.</title>
        <authorList>
            <person name="Burns J.A."/>
            <person name="Paasch A."/>
            <person name="Narechania A."/>
            <person name="Kim E."/>
        </authorList>
    </citation>
    <scope>NUCLEOTIDE SEQUENCE [LARGE SCALE GENOMIC DNA]</scope>
    <source>
        <strain evidence="2 3">PLY_AMNH</strain>
    </source>
</reference>
<protein>
    <submittedName>
        <fullName evidence="2">Uncharacterized protein</fullName>
    </submittedName>
</protein>
<proteinExistence type="predicted"/>
<keyword evidence="1" id="KW-0472">Membrane</keyword>
<dbReference type="AlphaFoldDB" id="A0AAE0ERB1"/>
<evidence type="ECO:0000313" key="2">
    <source>
        <dbReference type="EMBL" id="KAK3238028.1"/>
    </source>
</evidence>
<accession>A0AAE0ERB1</accession>
<gene>
    <name evidence="2" type="ORF">CYMTET_51928</name>
</gene>
<organism evidence="2 3">
    <name type="scientific">Cymbomonas tetramitiformis</name>
    <dbReference type="NCBI Taxonomy" id="36881"/>
    <lineage>
        <taxon>Eukaryota</taxon>
        <taxon>Viridiplantae</taxon>
        <taxon>Chlorophyta</taxon>
        <taxon>Pyramimonadophyceae</taxon>
        <taxon>Pyramimonadales</taxon>
        <taxon>Pyramimonadaceae</taxon>
        <taxon>Cymbomonas</taxon>
    </lineage>
</organism>
<comment type="caution">
    <text evidence="2">The sequence shown here is derived from an EMBL/GenBank/DDBJ whole genome shotgun (WGS) entry which is preliminary data.</text>
</comment>